<sequence>MGHYAHIVLLRETDSYALFQTDGELNTARVRAGQQEQELITRLTMFKRKQTTPERLVGRELLRHYGLISPDAYDDKAKVTADKAGRPICDYNVRFCMQCPDCITYGFAIGDSGAEKSKVFSDTAYSLTAYEQSHEAFTLNAPYESGSMSRAGVVTSRINEQDHVRPQTLFPAIVTIRDATSALFFYVLNNLLRTRRYGAQTTRTGTMSNHLVAIVLADGEISSNLRITQALFDALKRQDAIAPAQPVDPQAALSELGTLLPNLLAEQNGPVVEQLLQGAELSTFLAQLPLNKSDEGLRELLASAMRDSKAYYSAYLEKKGKK</sequence>
<dbReference type="EMBL" id="RSAS01000715">
    <property type="protein sequence ID" value="RRR68500.1"/>
    <property type="molecule type" value="Genomic_DNA"/>
</dbReference>
<dbReference type="InterPro" id="IPR017574">
    <property type="entry name" value="CRISPR-assoc_prot_Cas7/Csc2"/>
</dbReference>
<dbReference type="Proteomes" id="UP000280307">
    <property type="component" value="Unassembled WGS sequence"/>
</dbReference>
<proteinExistence type="predicted"/>
<gene>
    <name evidence="1" type="primary">cas7d</name>
    <name evidence="1" type="ORF">EI684_17550</name>
</gene>
<name>A0A426TU35_9CHLR</name>
<organism evidence="1 2">
    <name type="scientific">Candidatus Viridilinea halotolerans</name>
    <dbReference type="NCBI Taxonomy" id="2491704"/>
    <lineage>
        <taxon>Bacteria</taxon>
        <taxon>Bacillati</taxon>
        <taxon>Chloroflexota</taxon>
        <taxon>Chloroflexia</taxon>
        <taxon>Chloroflexales</taxon>
        <taxon>Chloroflexineae</taxon>
        <taxon>Oscillochloridaceae</taxon>
        <taxon>Candidatus Viridilinea</taxon>
    </lineage>
</organism>
<comment type="caution">
    <text evidence="1">The sequence shown here is derived from an EMBL/GenBank/DDBJ whole genome shotgun (WGS) entry which is preliminary data.</text>
</comment>
<protein>
    <submittedName>
        <fullName evidence="1">Type I-D CRISPR-associated protein Cas7/Csc2</fullName>
    </submittedName>
</protein>
<evidence type="ECO:0000313" key="1">
    <source>
        <dbReference type="EMBL" id="RRR68500.1"/>
    </source>
</evidence>
<evidence type="ECO:0000313" key="2">
    <source>
        <dbReference type="Proteomes" id="UP000280307"/>
    </source>
</evidence>
<accession>A0A426TU35</accession>
<dbReference type="NCBIfam" id="TIGR03157">
    <property type="entry name" value="cas_Csc2"/>
    <property type="match status" value="1"/>
</dbReference>
<reference evidence="1 2" key="1">
    <citation type="submission" date="2018-12" db="EMBL/GenBank/DDBJ databases">
        <title>Genome Sequence of Candidatus Viridilinea halotolerans isolated from saline sulfide-rich spring.</title>
        <authorList>
            <person name="Grouzdev D.S."/>
            <person name="Burganskaya E.I."/>
            <person name="Krutkina M.S."/>
            <person name="Sukhacheva M.V."/>
            <person name="Gorlenko V.M."/>
        </authorList>
    </citation>
    <scope>NUCLEOTIDE SEQUENCE [LARGE SCALE GENOMIC DNA]</scope>
    <source>
        <strain evidence="1">Chok-6</strain>
    </source>
</reference>
<dbReference type="Pfam" id="PF18320">
    <property type="entry name" value="Csc2"/>
    <property type="match status" value="1"/>
</dbReference>
<dbReference type="AlphaFoldDB" id="A0A426TU35"/>